<keyword evidence="5 12" id="KW-1133">Transmembrane helix</keyword>
<feature type="domain" description="PpiC" evidence="13">
    <location>
        <begin position="375"/>
        <end position="470"/>
    </location>
</feature>
<evidence type="ECO:0000256" key="7">
    <source>
        <dbReference type="ARBA" id="ARBA00023186"/>
    </source>
</evidence>
<evidence type="ECO:0000256" key="2">
    <source>
        <dbReference type="ARBA" id="ARBA00022475"/>
    </source>
</evidence>
<proteinExistence type="inferred from homology"/>
<evidence type="ECO:0000256" key="6">
    <source>
        <dbReference type="ARBA" id="ARBA00023136"/>
    </source>
</evidence>
<feature type="domain" description="PpiC" evidence="13">
    <location>
        <begin position="259"/>
        <end position="362"/>
    </location>
</feature>
<gene>
    <name evidence="14" type="ORF">DRZ78_02925</name>
</gene>
<dbReference type="PANTHER" id="PTHR47529:SF1">
    <property type="entry name" value="PERIPLASMIC CHAPERONE PPID"/>
    <property type="match status" value="1"/>
</dbReference>
<organism evidence="14 15">
    <name type="scientific">Aerophobetes bacterium</name>
    <dbReference type="NCBI Taxonomy" id="2030807"/>
    <lineage>
        <taxon>Bacteria</taxon>
        <taxon>Candidatus Aerophobota</taxon>
    </lineage>
</organism>
<dbReference type="InterPro" id="IPR000297">
    <property type="entry name" value="PPIase_PpiC"/>
</dbReference>
<dbReference type="AlphaFoldDB" id="A0A662CZQ7"/>
<feature type="non-terminal residue" evidence="14">
    <location>
        <position position="474"/>
    </location>
</feature>
<evidence type="ECO:0000256" key="8">
    <source>
        <dbReference type="ARBA" id="ARBA00038408"/>
    </source>
</evidence>
<keyword evidence="11" id="KW-0697">Rotamase</keyword>
<dbReference type="GO" id="GO:0003755">
    <property type="term" value="F:peptidyl-prolyl cis-trans isomerase activity"/>
    <property type="evidence" value="ECO:0007669"/>
    <property type="project" value="UniProtKB-KW"/>
</dbReference>
<keyword evidence="2" id="KW-1003">Cell membrane</keyword>
<dbReference type="SUPFAM" id="SSF109998">
    <property type="entry name" value="Triger factor/SurA peptide-binding domain-like"/>
    <property type="match status" value="1"/>
</dbReference>
<evidence type="ECO:0000256" key="9">
    <source>
        <dbReference type="ARBA" id="ARBA00040743"/>
    </source>
</evidence>
<evidence type="ECO:0000256" key="10">
    <source>
        <dbReference type="ARBA" id="ARBA00042775"/>
    </source>
</evidence>
<protein>
    <recommendedName>
        <fullName evidence="9">Periplasmic chaperone PpiD</fullName>
    </recommendedName>
    <alternativeName>
        <fullName evidence="10">Periplasmic folding chaperone</fullName>
    </alternativeName>
</protein>
<dbReference type="PROSITE" id="PS01096">
    <property type="entry name" value="PPIC_PPIASE_1"/>
    <property type="match status" value="1"/>
</dbReference>
<dbReference type="Gene3D" id="3.10.50.40">
    <property type="match status" value="2"/>
</dbReference>
<evidence type="ECO:0000259" key="13">
    <source>
        <dbReference type="PROSITE" id="PS50198"/>
    </source>
</evidence>
<dbReference type="InterPro" id="IPR046357">
    <property type="entry name" value="PPIase_dom_sf"/>
</dbReference>
<dbReference type="Proteomes" id="UP000277457">
    <property type="component" value="Unassembled WGS sequence"/>
</dbReference>
<name>A0A662CZQ7_UNCAE</name>
<dbReference type="EMBL" id="QMPY01000092">
    <property type="protein sequence ID" value="RLE07468.1"/>
    <property type="molecule type" value="Genomic_DNA"/>
</dbReference>
<reference evidence="14 15" key="1">
    <citation type="submission" date="2018-06" db="EMBL/GenBank/DDBJ databases">
        <title>Extensive metabolic versatility and redundancy in microbially diverse, dynamic hydrothermal sediments.</title>
        <authorList>
            <person name="Dombrowski N."/>
            <person name="Teske A."/>
            <person name="Baker B.J."/>
        </authorList>
    </citation>
    <scope>NUCLEOTIDE SEQUENCE [LARGE SCALE GENOMIC DNA]</scope>
    <source>
        <strain evidence="14">B7_G13</strain>
    </source>
</reference>
<keyword evidence="6 12" id="KW-0472">Membrane</keyword>
<evidence type="ECO:0000313" key="15">
    <source>
        <dbReference type="Proteomes" id="UP000277457"/>
    </source>
</evidence>
<comment type="subcellular location">
    <subcellularLocation>
        <location evidence="1">Cell inner membrane</location>
        <topology evidence="1">Single-pass type II membrane protein</topology>
        <orientation evidence="1">Periplasmic side</orientation>
    </subcellularLocation>
</comment>
<evidence type="ECO:0000256" key="5">
    <source>
        <dbReference type="ARBA" id="ARBA00022989"/>
    </source>
</evidence>
<sequence>MLLPKLRRAMRPLLWIVAIAFVGSLFFMYGVSRRQGGQGKPLAEVNGVPISYASFARSYRNLYDRYQQSFKGEITPQMENYLKYRVLSSLITDELLWQEAKKAKIRVTEDEVTDEIKKIIERFSSRENFMRFLSYGGIPYPDFKEEIKKELAINKLIQRVRDSIDVTDEEVKAYWIKENERVKLEYLLIRTENYEKEVKPTREEVEKYYEDYKKNFTVPEKVRVKYILINPDDFKDRVKVTPEKLKEYYQDHLADYEVDEQRRVSHILVQVPPNATEEETKKAEEKIKKIQKKLKDGADFAELAKKYSDDSFSAEKGGDLGYFTRGQMLPSFSEVVFSLKDIGEVSDVVRTPLGYHLIKLTGIKPPYTKPFEKVESQVRERFIREESEKLAKREAERLREEMKNNAYTFKQYAREHPDQVNLTPLFARNERIEGLGWVPQFNNVAFSLKQGEIGPLVETPRGYCILTLEEKKPS</sequence>
<evidence type="ECO:0000256" key="3">
    <source>
        <dbReference type="ARBA" id="ARBA00022519"/>
    </source>
</evidence>
<evidence type="ECO:0000313" key="14">
    <source>
        <dbReference type="EMBL" id="RLE07468.1"/>
    </source>
</evidence>
<keyword evidence="3" id="KW-0997">Cell inner membrane</keyword>
<evidence type="ECO:0000256" key="1">
    <source>
        <dbReference type="ARBA" id="ARBA00004382"/>
    </source>
</evidence>
<comment type="similarity">
    <text evidence="8">Belongs to the PpiD chaperone family.</text>
</comment>
<dbReference type="PANTHER" id="PTHR47529">
    <property type="entry name" value="PEPTIDYL-PROLYL CIS-TRANS ISOMERASE D"/>
    <property type="match status" value="1"/>
</dbReference>
<evidence type="ECO:0000256" key="12">
    <source>
        <dbReference type="SAM" id="Phobius"/>
    </source>
</evidence>
<dbReference type="InterPro" id="IPR027304">
    <property type="entry name" value="Trigger_fact/SurA_dom_sf"/>
</dbReference>
<dbReference type="Pfam" id="PF00639">
    <property type="entry name" value="Rotamase"/>
    <property type="match status" value="2"/>
</dbReference>
<dbReference type="Gene3D" id="1.10.4030.10">
    <property type="entry name" value="Porin chaperone SurA, peptide-binding domain"/>
    <property type="match status" value="1"/>
</dbReference>
<dbReference type="SUPFAM" id="SSF54534">
    <property type="entry name" value="FKBP-like"/>
    <property type="match status" value="2"/>
</dbReference>
<evidence type="ECO:0000256" key="4">
    <source>
        <dbReference type="ARBA" id="ARBA00022692"/>
    </source>
</evidence>
<keyword evidence="11" id="KW-0413">Isomerase</keyword>
<dbReference type="InterPro" id="IPR052029">
    <property type="entry name" value="PpiD_chaperone"/>
</dbReference>
<dbReference type="GO" id="GO:0005886">
    <property type="term" value="C:plasma membrane"/>
    <property type="evidence" value="ECO:0007669"/>
    <property type="project" value="UniProtKB-SubCell"/>
</dbReference>
<keyword evidence="7" id="KW-0143">Chaperone</keyword>
<dbReference type="InterPro" id="IPR023058">
    <property type="entry name" value="PPIase_PpiC_CS"/>
</dbReference>
<evidence type="ECO:0000256" key="11">
    <source>
        <dbReference type="PROSITE-ProRule" id="PRU00278"/>
    </source>
</evidence>
<comment type="caution">
    <text evidence="14">The sequence shown here is derived from an EMBL/GenBank/DDBJ whole genome shotgun (WGS) entry which is preliminary data.</text>
</comment>
<dbReference type="Pfam" id="PF13624">
    <property type="entry name" value="SurA_N_3"/>
    <property type="match status" value="1"/>
</dbReference>
<feature type="transmembrane region" description="Helical" evidence="12">
    <location>
        <begin position="12"/>
        <end position="31"/>
    </location>
</feature>
<dbReference type="PROSITE" id="PS50198">
    <property type="entry name" value="PPIC_PPIASE_2"/>
    <property type="match status" value="2"/>
</dbReference>
<accession>A0A662CZQ7</accession>
<keyword evidence="4 12" id="KW-0812">Transmembrane</keyword>